<comment type="caution">
    <text evidence="1">The sequence shown here is derived from an EMBL/GenBank/DDBJ whole genome shotgun (WGS) entry which is preliminary data.</text>
</comment>
<dbReference type="EMBL" id="JACPRF010000197">
    <property type="protein sequence ID" value="MBI2876511.1"/>
    <property type="molecule type" value="Genomic_DNA"/>
</dbReference>
<evidence type="ECO:0000313" key="2">
    <source>
        <dbReference type="Proteomes" id="UP000769766"/>
    </source>
</evidence>
<dbReference type="AlphaFoldDB" id="A0A932CNT8"/>
<dbReference type="InterPro" id="IPR037257">
    <property type="entry name" value="T2SS_E_N_sf"/>
</dbReference>
<reference evidence="1" key="1">
    <citation type="submission" date="2020-07" db="EMBL/GenBank/DDBJ databases">
        <title>Huge and variable diversity of episymbiotic CPR bacteria and DPANN archaea in groundwater ecosystems.</title>
        <authorList>
            <person name="He C.Y."/>
            <person name="Keren R."/>
            <person name="Whittaker M."/>
            <person name="Farag I.F."/>
            <person name="Doudna J."/>
            <person name="Cate J.H.D."/>
            <person name="Banfield J.F."/>
        </authorList>
    </citation>
    <scope>NUCLEOTIDE SEQUENCE</scope>
    <source>
        <strain evidence="1">NC_groundwater_672_Ag_B-0.1um_62_36</strain>
    </source>
</reference>
<sequence length="82" mass="9817">MTEEERGFLEKYCIRFGKLAIEMGYISLDQLCWAMEYQIKEDLSNKPHKVIGQILFEQGWMTPQQIDEVLKRLFPKKMEESE</sequence>
<organism evidence="1 2">
    <name type="scientific">Tectimicrobiota bacterium</name>
    <dbReference type="NCBI Taxonomy" id="2528274"/>
    <lineage>
        <taxon>Bacteria</taxon>
        <taxon>Pseudomonadati</taxon>
        <taxon>Nitrospinota/Tectimicrobiota group</taxon>
        <taxon>Candidatus Tectimicrobiota</taxon>
    </lineage>
</organism>
<protein>
    <submittedName>
        <fullName evidence="1">Uncharacterized protein</fullName>
    </submittedName>
</protein>
<evidence type="ECO:0000313" key="1">
    <source>
        <dbReference type="EMBL" id="MBI2876511.1"/>
    </source>
</evidence>
<proteinExistence type="predicted"/>
<name>A0A932CNT8_UNCTE</name>
<accession>A0A932CNT8</accession>
<dbReference type="Proteomes" id="UP000769766">
    <property type="component" value="Unassembled WGS sequence"/>
</dbReference>
<gene>
    <name evidence="1" type="ORF">HYY20_06485</name>
</gene>
<dbReference type="SUPFAM" id="SSF160246">
    <property type="entry name" value="EspE N-terminal domain-like"/>
    <property type="match status" value="1"/>
</dbReference>